<dbReference type="EMBL" id="JACSNQ010000002">
    <property type="protein sequence ID" value="MBM6774265.1"/>
    <property type="molecule type" value="Genomic_DNA"/>
</dbReference>
<feature type="domain" description="FHA" evidence="2">
    <location>
        <begin position="19"/>
        <end position="68"/>
    </location>
</feature>
<evidence type="ECO:0000256" key="1">
    <source>
        <dbReference type="ARBA" id="ARBA00022553"/>
    </source>
</evidence>
<organism evidence="3 4">
    <name type="scientific">Olsenella profusa</name>
    <dbReference type="NCBI Taxonomy" id="138595"/>
    <lineage>
        <taxon>Bacteria</taxon>
        <taxon>Bacillati</taxon>
        <taxon>Actinomycetota</taxon>
        <taxon>Coriobacteriia</taxon>
        <taxon>Coriobacteriales</taxon>
        <taxon>Atopobiaceae</taxon>
        <taxon>Olsenella</taxon>
    </lineage>
</organism>
<dbReference type="Pfam" id="PF00498">
    <property type="entry name" value="FHA"/>
    <property type="match status" value="1"/>
</dbReference>
<protein>
    <submittedName>
        <fullName evidence="3">FHA domain-containing protein</fullName>
    </submittedName>
</protein>
<gene>
    <name evidence="3" type="ORF">H9X80_01690</name>
</gene>
<name>A0ABS2F0D6_9ACTN</name>
<evidence type="ECO:0000259" key="2">
    <source>
        <dbReference type="PROSITE" id="PS50006"/>
    </source>
</evidence>
<dbReference type="InterPro" id="IPR000253">
    <property type="entry name" value="FHA_dom"/>
</dbReference>
<evidence type="ECO:0000313" key="3">
    <source>
        <dbReference type="EMBL" id="MBM6774265.1"/>
    </source>
</evidence>
<dbReference type="Gene3D" id="2.60.200.20">
    <property type="match status" value="1"/>
</dbReference>
<keyword evidence="1" id="KW-0597">Phosphoprotein</keyword>
<dbReference type="PROSITE" id="PS50006">
    <property type="entry name" value="FHA_DOMAIN"/>
    <property type="match status" value="1"/>
</dbReference>
<comment type="caution">
    <text evidence="3">The sequence shown here is derived from an EMBL/GenBank/DDBJ whole genome shotgun (WGS) entry which is preliminary data.</text>
</comment>
<proteinExistence type="predicted"/>
<dbReference type="Proteomes" id="UP000712527">
    <property type="component" value="Unassembled WGS sequence"/>
</dbReference>
<sequence>MLVRTSSVDLWVPVGEEGVTVGRSPENDVVLHSPAVSHRHLRLVPTPDGMEVCDLGSTNPARYRGREVRERVVATYGDSLDVCGCVLTMTGPAPARP</sequence>
<keyword evidence="4" id="KW-1185">Reference proteome</keyword>
<evidence type="ECO:0000313" key="4">
    <source>
        <dbReference type="Proteomes" id="UP000712527"/>
    </source>
</evidence>
<accession>A0ABS2F0D6</accession>
<dbReference type="SUPFAM" id="SSF49879">
    <property type="entry name" value="SMAD/FHA domain"/>
    <property type="match status" value="1"/>
</dbReference>
<dbReference type="CDD" id="cd00060">
    <property type="entry name" value="FHA"/>
    <property type="match status" value="1"/>
</dbReference>
<dbReference type="SMART" id="SM00240">
    <property type="entry name" value="FHA"/>
    <property type="match status" value="1"/>
</dbReference>
<reference evidence="3 4" key="1">
    <citation type="journal article" date="2021" name="Sci. Rep.">
        <title>The distribution of antibiotic resistance genes in chicken gut microbiota commensals.</title>
        <authorList>
            <person name="Juricova H."/>
            <person name="Matiasovicova J."/>
            <person name="Kubasova T."/>
            <person name="Cejkova D."/>
            <person name="Rychlik I."/>
        </authorList>
    </citation>
    <scope>NUCLEOTIDE SEQUENCE [LARGE SCALE GENOMIC DNA]</scope>
    <source>
        <strain evidence="3 4">An794</strain>
    </source>
</reference>
<dbReference type="InterPro" id="IPR008984">
    <property type="entry name" value="SMAD_FHA_dom_sf"/>
</dbReference>